<gene>
    <name evidence="1" type="ORF">T11_11586</name>
</gene>
<comment type="caution">
    <text evidence="1">The sequence shown here is derived from an EMBL/GenBank/DDBJ whole genome shotgun (WGS) entry which is preliminary data.</text>
</comment>
<dbReference type="AlphaFoldDB" id="A0A0V1GAC5"/>
<evidence type="ECO:0000313" key="2">
    <source>
        <dbReference type="Proteomes" id="UP000055024"/>
    </source>
</evidence>
<proteinExistence type="predicted"/>
<sequence length="80" mass="9208">MKATAYINFAAGKAKYCINSKLSHNWDPRGTAYLLSAFDLLLDVRDLLRAVRDLLRVVRDPLRVVRVFTIIFFTFISVKC</sequence>
<name>A0A0V1GAC5_9BILA</name>
<protein>
    <submittedName>
        <fullName evidence="1">Uncharacterized protein</fullName>
    </submittedName>
</protein>
<dbReference type="Proteomes" id="UP000055024">
    <property type="component" value="Unassembled WGS sequence"/>
</dbReference>
<keyword evidence="2" id="KW-1185">Reference proteome</keyword>
<dbReference type="EMBL" id="JYDP01004049">
    <property type="protein sequence ID" value="KRY95209.1"/>
    <property type="molecule type" value="Genomic_DNA"/>
</dbReference>
<accession>A0A0V1GAC5</accession>
<reference evidence="1 2" key="1">
    <citation type="submission" date="2015-01" db="EMBL/GenBank/DDBJ databases">
        <title>Evolution of Trichinella species and genotypes.</title>
        <authorList>
            <person name="Korhonen P.K."/>
            <person name="Edoardo P."/>
            <person name="Giuseppe L.R."/>
            <person name="Gasser R.B."/>
        </authorList>
    </citation>
    <scope>NUCLEOTIDE SEQUENCE [LARGE SCALE GENOMIC DNA]</scope>
    <source>
        <strain evidence="1">ISS1029</strain>
    </source>
</reference>
<organism evidence="1 2">
    <name type="scientific">Trichinella zimbabwensis</name>
    <dbReference type="NCBI Taxonomy" id="268475"/>
    <lineage>
        <taxon>Eukaryota</taxon>
        <taxon>Metazoa</taxon>
        <taxon>Ecdysozoa</taxon>
        <taxon>Nematoda</taxon>
        <taxon>Enoplea</taxon>
        <taxon>Dorylaimia</taxon>
        <taxon>Trichinellida</taxon>
        <taxon>Trichinellidae</taxon>
        <taxon>Trichinella</taxon>
    </lineage>
</organism>
<evidence type="ECO:0000313" key="1">
    <source>
        <dbReference type="EMBL" id="KRY95209.1"/>
    </source>
</evidence>